<evidence type="ECO:0000256" key="2">
    <source>
        <dbReference type="ARBA" id="ARBA00023315"/>
    </source>
</evidence>
<keyword evidence="2" id="KW-0012">Acyltransferase</keyword>
<feature type="domain" description="N-acetyltransferase" evidence="3">
    <location>
        <begin position="1"/>
        <end position="154"/>
    </location>
</feature>
<dbReference type="EMBL" id="SOCP01000013">
    <property type="protein sequence ID" value="TDV44860.1"/>
    <property type="molecule type" value="Genomic_DNA"/>
</dbReference>
<dbReference type="Proteomes" id="UP000294927">
    <property type="component" value="Unassembled WGS sequence"/>
</dbReference>
<dbReference type="SUPFAM" id="SSF55729">
    <property type="entry name" value="Acyl-CoA N-acyltransferases (Nat)"/>
    <property type="match status" value="1"/>
</dbReference>
<accession>A0A4R7V740</accession>
<dbReference type="PROSITE" id="PS51186">
    <property type="entry name" value="GNAT"/>
    <property type="match status" value="1"/>
</dbReference>
<keyword evidence="1 4" id="KW-0808">Transferase</keyword>
<evidence type="ECO:0000259" key="3">
    <source>
        <dbReference type="PROSITE" id="PS51186"/>
    </source>
</evidence>
<dbReference type="Gene3D" id="3.40.630.30">
    <property type="match status" value="1"/>
</dbReference>
<dbReference type="InterPro" id="IPR016181">
    <property type="entry name" value="Acyl_CoA_acyltransferase"/>
</dbReference>
<reference evidence="4 5" key="1">
    <citation type="submission" date="2019-03" db="EMBL/GenBank/DDBJ databases">
        <title>Genomic Encyclopedia of Archaeal and Bacterial Type Strains, Phase II (KMG-II): from individual species to whole genera.</title>
        <authorList>
            <person name="Goeker M."/>
        </authorList>
    </citation>
    <scope>NUCLEOTIDE SEQUENCE [LARGE SCALE GENOMIC DNA]</scope>
    <source>
        <strain evidence="4 5">DSM 45499</strain>
    </source>
</reference>
<dbReference type="PANTHER" id="PTHR43877">
    <property type="entry name" value="AMINOALKYLPHOSPHONATE N-ACETYLTRANSFERASE-RELATED-RELATED"/>
    <property type="match status" value="1"/>
</dbReference>
<dbReference type="InterPro" id="IPR000182">
    <property type="entry name" value="GNAT_dom"/>
</dbReference>
<dbReference type="GO" id="GO:0016747">
    <property type="term" value="F:acyltransferase activity, transferring groups other than amino-acyl groups"/>
    <property type="evidence" value="ECO:0007669"/>
    <property type="project" value="InterPro"/>
</dbReference>
<name>A0A4R7V740_9PSEU</name>
<evidence type="ECO:0000313" key="5">
    <source>
        <dbReference type="Proteomes" id="UP000294927"/>
    </source>
</evidence>
<proteinExistence type="predicted"/>
<organism evidence="4 5">
    <name type="scientific">Actinophytocola oryzae</name>
    <dbReference type="NCBI Taxonomy" id="502181"/>
    <lineage>
        <taxon>Bacteria</taxon>
        <taxon>Bacillati</taxon>
        <taxon>Actinomycetota</taxon>
        <taxon>Actinomycetes</taxon>
        <taxon>Pseudonocardiales</taxon>
        <taxon>Pseudonocardiaceae</taxon>
    </lineage>
</organism>
<protein>
    <submittedName>
        <fullName evidence="4">Acetyltransferase (GNAT) family protein</fullName>
    </submittedName>
</protein>
<evidence type="ECO:0000313" key="4">
    <source>
        <dbReference type="EMBL" id="TDV44860.1"/>
    </source>
</evidence>
<evidence type="ECO:0000256" key="1">
    <source>
        <dbReference type="ARBA" id="ARBA00022679"/>
    </source>
</evidence>
<dbReference type="AlphaFoldDB" id="A0A4R7V740"/>
<keyword evidence="5" id="KW-1185">Reference proteome</keyword>
<dbReference type="Pfam" id="PF00583">
    <property type="entry name" value="Acetyltransf_1"/>
    <property type="match status" value="1"/>
</dbReference>
<comment type="caution">
    <text evidence="4">The sequence shown here is derived from an EMBL/GenBank/DDBJ whole genome shotgun (WGS) entry which is preliminary data.</text>
</comment>
<dbReference type="InterPro" id="IPR050832">
    <property type="entry name" value="Bact_Acetyltransf"/>
</dbReference>
<dbReference type="CDD" id="cd04301">
    <property type="entry name" value="NAT_SF"/>
    <property type="match status" value="1"/>
</dbReference>
<dbReference type="OrthoDB" id="9799092at2"/>
<gene>
    <name evidence="4" type="ORF">CLV71_113119</name>
</gene>
<dbReference type="RefSeq" id="WP_133906444.1">
    <property type="nucleotide sequence ID" value="NZ_SOCP01000013.1"/>
</dbReference>
<sequence length="156" mass="16927">MEVIRLTGDDWRTLCEVRLAALADAPHAYGSTLAGEAASDEADWRRRLDTALWVVAVHAGGPAGLAGLYLSEPDTPMLISVWVSPDHRGLGVGDALVTEVFRWAKENRWSSVVLRVADGNDAARGLFLRHGFAPTGRREPLESDPGVLTEMLVRAL</sequence>